<dbReference type="AlphaFoldDB" id="A0A6A5TG05"/>
<evidence type="ECO:0000313" key="1">
    <source>
        <dbReference type="EMBL" id="KAF1951755.1"/>
    </source>
</evidence>
<dbReference type="EMBL" id="ML977015">
    <property type="protein sequence ID" value="KAF1951755.1"/>
    <property type="molecule type" value="Genomic_DNA"/>
</dbReference>
<reference evidence="1" key="1">
    <citation type="journal article" date="2020" name="Stud. Mycol.">
        <title>101 Dothideomycetes genomes: a test case for predicting lifestyles and emergence of pathogens.</title>
        <authorList>
            <person name="Haridas S."/>
            <person name="Albert R."/>
            <person name="Binder M."/>
            <person name="Bloem J."/>
            <person name="Labutti K."/>
            <person name="Salamov A."/>
            <person name="Andreopoulos B."/>
            <person name="Baker S."/>
            <person name="Barry K."/>
            <person name="Bills G."/>
            <person name="Bluhm B."/>
            <person name="Cannon C."/>
            <person name="Castanera R."/>
            <person name="Culley D."/>
            <person name="Daum C."/>
            <person name="Ezra D."/>
            <person name="Gonzalez J."/>
            <person name="Henrissat B."/>
            <person name="Kuo A."/>
            <person name="Liang C."/>
            <person name="Lipzen A."/>
            <person name="Lutzoni F."/>
            <person name="Magnuson J."/>
            <person name="Mondo S."/>
            <person name="Nolan M."/>
            <person name="Ohm R."/>
            <person name="Pangilinan J."/>
            <person name="Park H.-J."/>
            <person name="Ramirez L."/>
            <person name="Alfaro M."/>
            <person name="Sun H."/>
            <person name="Tritt A."/>
            <person name="Yoshinaga Y."/>
            <person name="Zwiers L.-H."/>
            <person name="Turgeon B."/>
            <person name="Goodwin S."/>
            <person name="Spatafora J."/>
            <person name="Crous P."/>
            <person name="Grigoriev I."/>
        </authorList>
    </citation>
    <scope>NUCLEOTIDE SEQUENCE</scope>
    <source>
        <strain evidence="1">CBS 675.92</strain>
    </source>
</reference>
<gene>
    <name evidence="1" type="ORF">CC80DRAFT_495902</name>
</gene>
<protein>
    <submittedName>
        <fullName evidence="1">Uncharacterized protein</fullName>
    </submittedName>
</protein>
<proteinExistence type="predicted"/>
<organism evidence="1 2">
    <name type="scientific">Byssothecium circinans</name>
    <dbReference type="NCBI Taxonomy" id="147558"/>
    <lineage>
        <taxon>Eukaryota</taxon>
        <taxon>Fungi</taxon>
        <taxon>Dikarya</taxon>
        <taxon>Ascomycota</taxon>
        <taxon>Pezizomycotina</taxon>
        <taxon>Dothideomycetes</taxon>
        <taxon>Pleosporomycetidae</taxon>
        <taxon>Pleosporales</taxon>
        <taxon>Massarineae</taxon>
        <taxon>Massarinaceae</taxon>
        <taxon>Byssothecium</taxon>
    </lineage>
</organism>
<dbReference type="Proteomes" id="UP000800035">
    <property type="component" value="Unassembled WGS sequence"/>
</dbReference>
<accession>A0A6A5TG05</accession>
<evidence type="ECO:0000313" key="2">
    <source>
        <dbReference type="Proteomes" id="UP000800035"/>
    </source>
</evidence>
<name>A0A6A5TG05_9PLEO</name>
<keyword evidence="2" id="KW-1185">Reference proteome</keyword>
<sequence length="64" mass="7365">MTRSHAPRETGVGNRGRWDWEGDCALVQLAEYLRRDNGPDVLREEKDFGCGSNREIDHLCISLY</sequence>